<reference evidence="2 3" key="1">
    <citation type="journal article" date="2009" name="Science">
        <title>Green evolution and dynamic adaptations revealed by genomes of the marine picoeukaryotes Micromonas.</title>
        <authorList>
            <person name="Worden A.Z."/>
            <person name="Lee J.H."/>
            <person name="Mock T."/>
            <person name="Rouze P."/>
            <person name="Simmons M.P."/>
            <person name="Aerts A.L."/>
            <person name="Allen A.E."/>
            <person name="Cuvelier M.L."/>
            <person name="Derelle E."/>
            <person name="Everett M.V."/>
            <person name="Foulon E."/>
            <person name="Grimwood J."/>
            <person name="Gundlach H."/>
            <person name="Henrissat B."/>
            <person name="Napoli C."/>
            <person name="McDonald S.M."/>
            <person name="Parker M.S."/>
            <person name="Rombauts S."/>
            <person name="Salamov A."/>
            <person name="Von Dassow P."/>
            <person name="Badger J.H."/>
            <person name="Coutinho P.M."/>
            <person name="Demir E."/>
            <person name="Dubchak I."/>
            <person name="Gentemann C."/>
            <person name="Eikrem W."/>
            <person name="Gready J.E."/>
            <person name="John U."/>
            <person name="Lanier W."/>
            <person name="Lindquist E.A."/>
            <person name="Lucas S."/>
            <person name="Mayer K.F."/>
            <person name="Moreau H."/>
            <person name="Not F."/>
            <person name="Otillar R."/>
            <person name="Panaud O."/>
            <person name="Pangilinan J."/>
            <person name="Paulsen I."/>
            <person name="Piegu B."/>
            <person name="Poliakov A."/>
            <person name="Robbens S."/>
            <person name="Schmutz J."/>
            <person name="Toulza E."/>
            <person name="Wyss T."/>
            <person name="Zelensky A."/>
            <person name="Zhou K."/>
            <person name="Armbrust E.V."/>
            <person name="Bhattacharya D."/>
            <person name="Goodenough U.W."/>
            <person name="Van de Peer Y."/>
            <person name="Grigoriev I.V."/>
        </authorList>
    </citation>
    <scope>NUCLEOTIDE SEQUENCE [LARGE SCALE GENOMIC DNA]</scope>
    <source>
        <strain evidence="2 3">CCMP1545</strain>
    </source>
</reference>
<dbReference type="GeneID" id="9681420"/>
<dbReference type="Proteomes" id="UP000001876">
    <property type="component" value="Unassembled WGS sequence"/>
</dbReference>
<keyword evidence="3" id="KW-1185">Reference proteome</keyword>
<evidence type="ECO:0000313" key="3">
    <source>
        <dbReference type="Proteomes" id="UP000001876"/>
    </source>
</evidence>
<evidence type="ECO:0000256" key="1">
    <source>
        <dbReference type="SAM" id="MobiDB-lite"/>
    </source>
</evidence>
<dbReference type="EMBL" id="GG663736">
    <property type="protein sequence ID" value="EEH59623.1"/>
    <property type="molecule type" value="Genomic_DNA"/>
</dbReference>
<organism evidence="3">
    <name type="scientific">Micromonas pusilla (strain CCMP1545)</name>
    <name type="common">Picoplanktonic green alga</name>
    <dbReference type="NCBI Taxonomy" id="564608"/>
    <lineage>
        <taxon>Eukaryota</taxon>
        <taxon>Viridiplantae</taxon>
        <taxon>Chlorophyta</taxon>
        <taxon>Mamiellophyceae</taxon>
        <taxon>Mamiellales</taxon>
        <taxon>Mamiellaceae</taxon>
        <taxon>Micromonas</taxon>
    </lineage>
</organism>
<sequence>MERPKVDGALNAILTDMIGLMRGAIDRLDALPDEPGCGWKKDEPACDFGCVAGELCVANKPWVAETKTETREAAAAAARESPLNPGGETDEAGDGDGDGD</sequence>
<accession>C1MJP1</accession>
<protein>
    <submittedName>
        <fullName evidence="2">Predicted protein</fullName>
    </submittedName>
</protein>
<feature type="region of interest" description="Disordered" evidence="1">
    <location>
        <begin position="68"/>
        <end position="100"/>
    </location>
</feature>
<feature type="compositionally biased region" description="Acidic residues" evidence="1">
    <location>
        <begin position="88"/>
        <end position="100"/>
    </location>
</feature>
<gene>
    <name evidence="2" type="ORF">MICPUCDRAFT_55040</name>
</gene>
<dbReference type="KEGG" id="mpp:MICPUCDRAFT_55040"/>
<evidence type="ECO:0000313" key="2">
    <source>
        <dbReference type="EMBL" id="EEH59623.1"/>
    </source>
</evidence>
<proteinExistence type="predicted"/>
<name>C1MJP1_MICPC</name>
<dbReference type="AlphaFoldDB" id="C1MJP1"/>
<dbReference type="RefSeq" id="XP_003056247.1">
    <property type="nucleotide sequence ID" value="XM_003056201.1"/>
</dbReference>